<name>A0AC59YZ10_RANTA</name>
<sequence length="108" mass="11636">MLFLRQMGNYSHSTEEETSTEVLKCIGLIFHKTAEIMMAEKTGSLGNRECCSGALNQKVILGDMGRLGGTRLTKMRSSWRCGTAPGGCKKNGSSGLQIHPASGSRREG</sequence>
<reference evidence="1" key="2">
    <citation type="submission" date="2025-03" db="EMBL/GenBank/DDBJ databases">
        <authorList>
            <consortium name="ELIXIR-Norway"/>
            <consortium name="Elixir Norway"/>
        </authorList>
    </citation>
    <scope>NUCLEOTIDE SEQUENCE</scope>
</reference>
<evidence type="ECO:0000313" key="2">
    <source>
        <dbReference type="Proteomes" id="UP001162501"/>
    </source>
</evidence>
<dbReference type="Proteomes" id="UP001162501">
    <property type="component" value="Chromosome 21"/>
</dbReference>
<reference evidence="1" key="1">
    <citation type="submission" date="2023-05" db="EMBL/GenBank/DDBJ databases">
        <authorList>
            <consortium name="ELIXIR-Norway"/>
        </authorList>
    </citation>
    <scope>NUCLEOTIDE SEQUENCE</scope>
</reference>
<accession>A0AC59YZ10</accession>
<protein>
    <submittedName>
        <fullName evidence="1">Uncharacterized protein</fullName>
    </submittedName>
</protein>
<organism evidence="1 2">
    <name type="scientific">Rangifer tarandus platyrhynchus</name>
    <name type="common">Svalbard reindeer</name>
    <dbReference type="NCBI Taxonomy" id="3082113"/>
    <lineage>
        <taxon>Eukaryota</taxon>
        <taxon>Metazoa</taxon>
        <taxon>Chordata</taxon>
        <taxon>Craniata</taxon>
        <taxon>Vertebrata</taxon>
        <taxon>Euteleostomi</taxon>
        <taxon>Mammalia</taxon>
        <taxon>Eutheria</taxon>
        <taxon>Laurasiatheria</taxon>
        <taxon>Artiodactyla</taxon>
        <taxon>Ruminantia</taxon>
        <taxon>Pecora</taxon>
        <taxon>Cervidae</taxon>
        <taxon>Odocoileinae</taxon>
        <taxon>Rangifer</taxon>
    </lineage>
</organism>
<dbReference type="EMBL" id="OX596105">
    <property type="protein sequence ID" value="CAN0096625.1"/>
    <property type="molecule type" value="Genomic_DNA"/>
</dbReference>
<evidence type="ECO:0000313" key="1">
    <source>
        <dbReference type="EMBL" id="CAN0096625.1"/>
    </source>
</evidence>
<proteinExistence type="predicted"/>
<gene>
    <name evidence="1" type="ORF">MRATA1EN22A_LOCUS11980</name>
</gene>